<sequence>MTAPDDERLLTGVSGFDEILHGGLLPRRAYLIRGGPGSGKTTLGLHFLLSGPREDSLFVTLGESERQLRENAARCGLPMDGVDVLDLSPGQDEESSGAYSLLESWDVEGNTVHDGILEHVREHKPRRILIDSLSQMRYLSVDTFQFRKKVLSLLRKLIAEESTVAFTSEQASVEDDEALPFLSDGVINLENSEIGRQCRITKLRGSSFAEGAHYFSLGEEGMTLYPRLMPEQHGRSVEHEPLGSGIDEFDALTHGGIERGTVTLLSGPTGVGKTTLGAQLACAAAARNERSAIYSFDEGASTFFTRCEQVGLPAQSLVDSGNLVFEAVEPLHYNPDRFAAVVRKEIEERGTSLVMIDSLSGYQHSVHGEDLQLRVHALCRYLVNMGITVVLVNEVYSIAGAQTKVTEYGLSYIADNIIMLRYMELDGELRKSIGVLKKRAGSFERSLREFEITSEGLRIGLPLRGMRGILSGTPELTTSSPRDPT</sequence>
<gene>
    <name evidence="12" type="ORF">SAMN04488129_11729</name>
</gene>
<feature type="domain" description="RecA family profile 1" evidence="10">
    <location>
        <begin position="238"/>
        <end position="294"/>
    </location>
</feature>
<name>A0A1H7TEN8_9GAMM</name>
<dbReference type="GO" id="GO:0003677">
    <property type="term" value="F:DNA binding"/>
    <property type="evidence" value="ECO:0007669"/>
    <property type="project" value="UniProtKB-KW"/>
</dbReference>
<dbReference type="InterPro" id="IPR020588">
    <property type="entry name" value="RecA_ATP-bd"/>
</dbReference>
<evidence type="ECO:0000256" key="6">
    <source>
        <dbReference type="ARBA" id="ARBA00022777"/>
    </source>
</evidence>
<dbReference type="PIRSF" id="PIRSF039117">
    <property type="entry name" value="KaiC"/>
    <property type="match status" value="1"/>
</dbReference>
<dbReference type="RefSeq" id="WP_089714499.1">
    <property type="nucleotide sequence ID" value="NZ_FOBC01000017.1"/>
</dbReference>
<evidence type="ECO:0000256" key="3">
    <source>
        <dbReference type="ARBA" id="ARBA00022679"/>
    </source>
</evidence>
<dbReference type="InterPro" id="IPR030665">
    <property type="entry name" value="KaiC"/>
</dbReference>
<dbReference type="Proteomes" id="UP000198807">
    <property type="component" value="Unassembled WGS sequence"/>
</dbReference>
<dbReference type="STRING" id="650850.SAMN04488129_11729"/>
<dbReference type="PROSITE" id="PS50162">
    <property type="entry name" value="RECA_2"/>
    <property type="match status" value="1"/>
</dbReference>
<evidence type="ECO:0000256" key="2">
    <source>
        <dbReference type="ARBA" id="ARBA00022553"/>
    </source>
</evidence>
<dbReference type="PROSITE" id="PS51146">
    <property type="entry name" value="KAIC"/>
    <property type="match status" value="2"/>
</dbReference>
<keyword evidence="3" id="KW-0808">Transferase</keyword>
<dbReference type="GO" id="GO:0004674">
    <property type="term" value="F:protein serine/threonine kinase activity"/>
    <property type="evidence" value="ECO:0007669"/>
    <property type="project" value="UniProtKB-EC"/>
</dbReference>
<evidence type="ECO:0000313" key="13">
    <source>
        <dbReference type="Proteomes" id="UP000198807"/>
    </source>
</evidence>
<dbReference type="EC" id="2.7.11.1" evidence="1"/>
<dbReference type="EMBL" id="FOBC01000017">
    <property type="protein sequence ID" value="SEL83340.1"/>
    <property type="molecule type" value="Genomic_DNA"/>
</dbReference>
<evidence type="ECO:0000256" key="7">
    <source>
        <dbReference type="ARBA" id="ARBA00022801"/>
    </source>
</evidence>
<dbReference type="SMART" id="SM00382">
    <property type="entry name" value="AAA"/>
    <property type="match status" value="2"/>
</dbReference>
<evidence type="ECO:0000313" key="12">
    <source>
        <dbReference type="EMBL" id="SEL83340.1"/>
    </source>
</evidence>
<evidence type="ECO:0000256" key="8">
    <source>
        <dbReference type="ARBA" id="ARBA00023125"/>
    </source>
</evidence>
<evidence type="ECO:0000259" key="10">
    <source>
        <dbReference type="PROSITE" id="PS50162"/>
    </source>
</evidence>
<dbReference type="GO" id="GO:0005524">
    <property type="term" value="F:ATP binding"/>
    <property type="evidence" value="ECO:0007669"/>
    <property type="project" value="InterPro"/>
</dbReference>
<evidence type="ECO:0000259" key="11">
    <source>
        <dbReference type="PROSITE" id="PS51146"/>
    </source>
</evidence>
<dbReference type="InterPro" id="IPR051347">
    <property type="entry name" value="Circadian_clock_KaiC-rel"/>
</dbReference>
<organism evidence="12 13">
    <name type="scientific">Halomonas daqiaonensis</name>
    <dbReference type="NCBI Taxonomy" id="650850"/>
    <lineage>
        <taxon>Bacteria</taxon>
        <taxon>Pseudomonadati</taxon>
        <taxon>Pseudomonadota</taxon>
        <taxon>Gammaproteobacteria</taxon>
        <taxon>Oceanospirillales</taxon>
        <taxon>Halomonadaceae</taxon>
        <taxon>Halomonas</taxon>
    </lineage>
</organism>
<feature type="domain" description="KaiC" evidence="11">
    <location>
        <begin position="7"/>
        <end position="238"/>
    </location>
</feature>
<evidence type="ECO:0000256" key="4">
    <source>
        <dbReference type="ARBA" id="ARBA00022737"/>
    </source>
</evidence>
<feature type="domain" description="KaiC" evidence="11">
    <location>
        <begin position="240"/>
        <end position="473"/>
    </location>
</feature>
<keyword evidence="7" id="KW-0378">Hydrolase</keyword>
<evidence type="ECO:0000256" key="5">
    <source>
        <dbReference type="ARBA" id="ARBA00022763"/>
    </source>
</evidence>
<accession>A0A1H7TEN8</accession>
<dbReference type="PRINTS" id="PR01874">
    <property type="entry name" value="DNAREPAIRADA"/>
</dbReference>
<evidence type="ECO:0000256" key="1">
    <source>
        <dbReference type="ARBA" id="ARBA00012513"/>
    </source>
</evidence>
<protein>
    <recommendedName>
        <fullName evidence="1">non-specific serine/threonine protein kinase</fullName>
        <ecNumber evidence="1">2.7.11.1</ecNumber>
    </recommendedName>
</protein>
<dbReference type="GO" id="GO:0016787">
    <property type="term" value="F:hydrolase activity"/>
    <property type="evidence" value="ECO:0007669"/>
    <property type="project" value="UniProtKB-KW"/>
</dbReference>
<dbReference type="Gene3D" id="3.40.50.300">
    <property type="entry name" value="P-loop containing nucleotide triphosphate hydrolases"/>
    <property type="match status" value="2"/>
</dbReference>
<dbReference type="SUPFAM" id="SSF52540">
    <property type="entry name" value="P-loop containing nucleoside triphosphate hydrolases"/>
    <property type="match status" value="2"/>
</dbReference>
<dbReference type="InterPro" id="IPR014774">
    <property type="entry name" value="KaiC-like_dom"/>
</dbReference>
<dbReference type="Pfam" id="PF06745">
    <property type="entry name" value="ATPase"/>
    <property type="match status" value="2"/>
</dbReference>
<evidence type="ECO:0000256" key="9">
    <source>
        <dbReference type="ARBA" id="ARBA00023204"/>
    </source>
</evidence>
<dbReference type="InterPro" id="IPR010624">
    <property type="entry name" value="KaiC_dom"/>
</dbReference>
<keyword evidence="6" id="KW-0418">Kinase</keyword>
<keyword evidence="9" id="KW-0234">DNA repair</keyword>
<dbReference type="GO" id="GO:0140664">
    <property type="term" value="F:ATP-dependent DNA damage sensor activity"/>
    <property type="evidence" value="ECO:0007669"/>
    <property type="project" value="InterPro"/>
</dbReference>
<proteinExistence type="predicted"/>
<keyword evidence="8" id="KW-0238">DNA-binding</keyword>
<keyword evidence="4" id="KW-0677">Repeat</keyword>
<keyword evidence="5" id="KW-0227">DNA damage</keyword>
<keyword evidence="2" id="KW-0597">Phosphoprotein</keyword>
<dbReference type="InterPro" id="IPR003593">
    <property type="entry name" value="AAA+_ATPase"/>
</dbReference>
<reference evidence="13" key="1">
    <citation type="submission" date="2016-10" db="EMBL/GenBank/DDBJ databases">
        <authorList>
            <person name="Varghese N."/>
            <person name="Submissions S."/>
        </authorList>
    </citation>
    <scope>NUCLEOTIDE SEQUENCE [LARGE SCALE GENOMIC DNA]</scope>
    <source>
        <strain evidence="13">CGMCC 1.9150</strain>
    </source>
</reference>
<dbReference type="OrthoDB" id="9787927at2"/>
<keyword evidence="13" id="KW-1185">Reference proteome</keyword>
<dbReference type="AlphaFoldDB" id="A0A1H7TEN8"/>
<dbReference type="PANTHER" id="PTHR42926">
    <property type="match status" value="1"/>
</dbReference>
<dbReference type="InterPro" id="IPR027417">
    <property type="entry name" value="P-loop_NTPase"/>
</dbReference>
<dbReference type="PANTHER" id="PTHR42926:SF1">
    <property type="entry name" value="CIRCADIAN CLOCK OSCILLATOR PROTEIN KAIC 1"/>
    <property type="match status" value="1"/>
</dbReference>
<dbReference type="GO" id="GO:0006281">
    <property type="term" value="P:DNA repair"/>
    <property type="evidence" value="ECO:0007669"/>
    <property type="project" value="UniProtKB-KW"/>
</dbReference>